<gene>
    <name evidence="2" type="ORF">MOC_0857</name>
</gene>
<dbReference type="STRING" id="693986.MOC_0857"/>
<feature type="domain" description="DUF6894" evidence="1">
    <location>
        <begin position="3"/>
        <end position="71"/>
    </location>
</feature>
<dbReference type="Proteomes" id="UP000029492">
    <property type="component" value="Chromosome"/>
</dbReference>
<evidence type="ECO:0000259" key="1">
    <source>
        <dbReference type="Pfam" id="PF21834"/>
    </source>
</evidence>
<dbReference type="Pfam" id="PF21834">
    <property type="entry name" value="DUF6894"/>
    <property type="match status" value="1"/>
</dbReference>
<reference evidence="2 3" key="1">
    <citation type="journal article" date="2014" name="PLoS ONE">
        <title>Genome Information of Methylobacterium oryzae, a Plant-Probiotic Methylotroph in the Phyllosphere.</title>
        <authorList>
            <person name="Kwak M.J."/>
            <person name="Jeong H."/>
            <person name="Madhaiyan M."/>
            <person name="Lee Y."/>
            <person name="Sa T.M."/>
            <person name="Oh T.K."/>
            <person name="Kim J.F."/>
        </authorList>
    </citation>
    <scope>NUCLEOTIDE SEQUENCE [LARGE SCALE GENOMIC DNA]</scope>
    <source>
        <strain evidence="2 3">CBMB20</strain>
    </source>
</reference>
<dbReference type="KEGG" id="mor:MOC_0857"/>
<dbReference type="EMBL" id="CP003811">
    <property type="protein sequence ID" value="AIQ88612.1"/>
    <property type="molecule type" value="Genomic_DNA"/>
</dbReference>
<dbReference type="InterPro" id="IPR054189">
    <property type="entry name" value="DUF6894"/>
</dbReference>
<dbReference type="HOGENOM" id="CLU_163135_4_0_5"/>
<proteinExistence type="predicted"/>
<dbReference type="eggNOG" id="ENOG5033CME">
    <property type="taxonomic scope" value="Bacteria"/>
</dbReference>
<protein>
    <submittedName>
        <fullName evidence="2">Protein of unassigned function</fullName>
    </submittedName>
</protein>
<keyword evidence="3" id="KW-1185">Reference proteome</keyword>
<evidence type="ECO:0000313" key="3">
    <source>
        <dbReference type="Proteomes" id="UP000029492"/>
    </source>
</evidence>
<organism evidence="2 3">
    <name type="scientific">Methylobacterium oryzae CBMB20</name>
    <dbReference type="NCBI Taxonomy" id="693986"/>
    <lineage>
        <taxon>Bacteria</taxon>
        <taxon>Pseudomonadati</taxon>
        <taxon>Pseudomonadota</taxon>
        <taxon>Alphaproteobacteria</taxon>
        <taxon>Hyphomicrobiales</taxon>
        <taxon>Methylobacteriaceae</taxon>
        <taxon>Methylobacterium</taxon>
    </lineage>
</organism>
<accession>A0A089NMK9</accession>
<dbReference type="AlphaFoldDB" id="A0A089NMK9"/>
<evidence type="ECO:0000313" key="2">
    <source>
        <dbReference type="EMBL" id="AIQ88612.1"/>
    </source>
</evidence>
<dbReference type="RefSeq" id="WP_043755794.1">
    <property type="nucleotide sequence ID" value="NZ_CP003811.1"/>
</dbReference>
<sequence>MPRYFFDISNRSFHRDEEGSDCANFEAARALAMRSLPEIARFAIPGDGDNQAFVVLVRDEAGTVVYTATLTFAGVRLNDAASSLGPWPSPAS</sequence>
<name>A0A089NMK9_9HYPH</name>